<dbReference type="EMBL" id="KP795616">
    <property type="protein sequence ID" value="AKN38796.1"/>
    <property type="molecule type" value="Genomic_DNA"/>
</dbReference>
<dbReference type="AlphaFoldDB" id="A0A0H3ZZ95"/>
<protein>
    <submittedName>
        <fullName evidence="1">Uncharacterized protein</fullName>
    </submittedName>
</protein>
<accession>A0A0H3ZZ95</accession>
<reference evidence="1" key="1">
    <citation type="journal article" date="2015" name="MBio">
        <title>Eco-Evolutionary Dynamics of Episomes among Ecologically Cohesive Bacterial Populations.</title>
        <authorList>
            <person name="Xue H."/>
            <person name="Cordero O.X."/>
            <person name="Camas F.M."/>
            <person name="Trimble W."/>
            <person name="Meyer F."/>
            <person name="Guglielmini J."/>
            <person name="Rocha E.P."/>
            <person name="Polz M.F."/>
        </authorList>
    </citation>
    <scope>NUCLEOTIDE SEQUENCE</scope>
    <source>
        <strain evidence="1">FF_113</strain>
    </source>
</reference>
<name>A0A0H3ZZ95_9GAMM</name>
<organism evidence="1">
    <name type="scientific">Enterovibrio sp. FF_113</name>
    <dbReference type="NCBI Taxonomy" id="1660266"/>
    <lineage>
        <taxon>Bacteria</taxon>
        <taxon>Pseudomonadati</taxon>
        <taxon>Pseudomonadota</taxon>
        <taxon>Gammaproteobacteria</taxon>
        <taxon>Vibrionales</taxon>
        <taxon>Vibrionaceae</taxon>
        <taxon>Enterovibrio</taxon>
    </lineage>
</organism>
<evidence type="ECO:0000313" key="1">
    <source>
        <dbReference type="EMBL" id="AKN38796.1"/>
    </source>
</evidence>
<sequence>MSSLSPSKIDCRPTAPQLEWYADESGGAYYPKRAHINLLQYLDDLDHCITELQKPQV</sequence>
<proteinExistence type="predicted"/>